<reference evidence="1" key="1">
    <citation type="journal article" date="2023" name="IScience">
        <title>Live-bearing cockroach genome reveals convergent evolutionary mechanisms linked to viviparity in insects and beyond.</title>
        <authorList>
            <person name="Fouks B."/>
            <person name="Harrison M.C."/>
            <person name="Mikhailova A.A."/>
            <person name="Marchal E."/>
            <person name="English S."/>
            <person name="Carruthers M."/>
            <person name="Jennings E.C."/>
            <person name="Chiamaka E.L."/>
            <person name="Frigard R.A."/>
            <person name="Pippel M."/>
            <person name="Attardo G.M."/>
            <person name="Benoit J.B."/>
            <person name="Bornberg-Bauer E."/>
            <person name="Tobe S.S."/>
        </authorList>
    </citation>
    <scope>NUCLEOTIDE SEQUENCE</scope>
    <source>
        <strain evidence="1">Stay&amp;Tobe</strain>
    </source>
</reference>
<keyword evidence="2" id="KW-1185">Reference proteome</keyword>
<organism evidence="1 2">
    <name type="scientific">Diploptera punctata</name>
    <name type="common">Pacific beetle cockroach</name>
    <dbReference type="NCBI Taxonomy" id="6984"/>
    <lineage>
        <taxon>Eukaryota</taxon>
        <taxon>Metazoa</taxon>
        <taxon>Ecdysozoa</taxon>
        <taxon>Arthropoda</taxon>
        <taxon>Hexapoda</taxon>
        <taxon>Insecta</taxon>
        <taxon>Pterygota</taxon>
        <taxon>Neoptera</taxon>
        <taxon>Polyneoptera</taxon>
        <taxon>Dictyoptera</taxon>
        <taxon>Blattodea</taxon>
        <taxon>Blaberoidea</taxon>
        <taxon>Blaberidae</taxon>
        <taxon>Diplopterinae</taxon>
        <taxon>Diploptera</taxon>
    </lineage>
</organism>
<comment type="caution">
    <text evidence="1">The sequence shown here is derived from an EMBL/GenBank/DDBJ whole genome shotgun (WGS) entry which is preliminary data.</text>
</comment>
<name>A0AAD7ZRZ1_DIPPU</name>
<accession>A0AAD7ZRZ1</accession>
<dbReference type="AlphaFoldDB" id="A0AAD7ZRZ1"/>
<protein>
    <submittedName>
        <fullName evidence="1">Uncharacterized protein</fullName>
    </submittedName>
</protein>
<evidence type="ECO:0000313" key="1">
    <source>
        <dbReference type="EMBL" id="KAJ9585769.1"/>
    </source>
</evidence>
<reference evidence="1" key="2">
    <citation type="submission" date="2023-05" db="EMBL/GenBank/DDBJ databases">
        <authorList>
            <person name="Fouks B."/>
        </authorList>
    </citation>
    <scope>NUCLEOTIDE SEQUENCE</scope>
    <source>
        <strain evidence="1">Stay&amp;Tobe</strain>
        <tissue evidence="1">Testes</tissue>
    </source>
</reference>
<dbReference type="Proteomes" id="UP001233999">
    <property type="component" value="Unassembled WGS sequence"/>
</dbReference>
<gene>
    <name evidence="1" type="ORF">L9F63_002406</name>
</gene>
<proteinExistence type="predicted"/>
<sequence>MYGNEVWTINKYYKNRLIALEMNYLPRKSRLEHVTKKEIRNIMEAEEGIIERIEEKELKKKKRGRPRLTWKENMKTVMQARGLNIEDAQDHRLWRFGTGKRQQLIMVNKFKSMNFDIPDERDLISKFIESTPDGNDISKFVKSTPDGNVIEGDSNEYPLPCLKNMKYEHCSIGDTFVVIEFLFKLSSELCNQAWFFRNLKVHSSKIQKQQKRLQEYTTLHHGPKKD</sequence>
<evidence type="ECO:0000313" key="2">
    <source>
        <dbReference type="Proteomes" id="UP001233999"/>
    </source>
</evidence>
<dbReference type="EMBL" id="JASPKZ010007249">
    <property type="protein sequence ID" value="KAJ9585769.1"/>
    <property type="molecule type" value="Genomic_DNA"/>
</dbReference>
<feature type="non-terminal residue" evidence="1">
    <location>
        <position position="226"/>
    </location>
</feature>